<evidence type="ECO:0000313" key="2">
    <source>
        <dbReference type="Proteomes" id="UP000667802"/>
    </source>
</evidence>
<name>A0AAP5IHT5_9CYAN</name>
<dbReference type="RefSeq" id="WP_208344946.1">
    <property type="nucleotide sequence ID" value="NZ_CAWQFN010000559.1"/>
</dbReference>
<gene>
    <name evidence="1" type="ORF">G7B40_042200</name>
</gene>
<keyword evidence="2" id="KW-1185">Reference proteome</keyword>
<comment type="caution">
    <text evidence="1">The sequence shown here is derived from an EMBL/GenBank/DDBJ whole genome shotgun (WGS) entry which is preliminary data.</text>
</comment>
<protein>
    <submittedName>
        <fullName evidence="1">Uncharacterized protein</fullName>
    </submittedName>
</protein>
<organism evidence="1 2">
    <name type="scientific">Aetokthonos hydrillicola Thurmond2011</name>
    <dbReference type="NCBI Taxonomy" id="2712845"/>
    <lineage>
        <taxon>Bacteria</taxon>
        <taxon>Bacillati</taxon>
        <taxon>Cyanobacteriota</taxon>
        <taxon>Cyanophyceae</taxon>
        <taxon>Nostocales</taxon>
        <taxon>Hapalosiphonaceae</taxon>
        <taxon>Aetokthonos</taxon>
    </lineage>
</organism>
<sequence length="128" mass="15004">MSDDNIDILNFQQTDQRKMIITNIDAKRYSNWLLSDYLIKDFKEKQIPYCRDAFEKLSEGVLSRSGQYTTKKLITGYKKWGTINNQDLPILFTVQLEFFLRLGELDIFVNVLNQKFSDTLKVPPVVCL</sequence>
<dbReference type="AlphaFoldDB" id="A0AAP5IHT5"/>
<evidence type="ECO:0000313" key="1">
    <source>
        <dbReference type="EMBL" id="MDR9900987.1"/>
    </source>
</evidence>
<proteinExistence type="predicted"/>
<dbReference type="EMBL" id="JAALHA020000051">
    <property type="protein sequence ID" value="MDR9900987.1"/>
    <property type="molecule type" value="Genomic_DNA"/>
</dbReference>
<dbReference type="Proteomes" id="UP000667802">
    <property type="component" value="Unassembled WGS sequence"/>
</dbReference>
<reference evidence="2" key="1">
    <citation type="journal article" date="2021" name="Science">
        <title>Hunting the eagle killer: A cyanobacterial neurotoxin causes vacuolar myelinopathy.</title>
        <authorList>
            <person name="Breinlinger S."/>
            <person name="Phillips T.J."/>
            <person name="Haram B.N."/>
            <person name="Mares J."/>
            <person name="Martinez Yerena J.A."/>
            <person name="Hrouzek P."/>
            <person name="Sobotka R."/>
            <person name="Henderson W.M."/>
            <person name="Schmieder P."/>
            <person name="Williams S.M."/>
            <person name="Lauderdale J.D."/>
            <person name="Wilde H.D."/>
            <person name="Gerrin W."/>
            <person name="Kust A."/>
            <person name="Washington J.W."/>
            <person name="Wagner C."/>
            <person name="Geier B."/>
            <person name="Liebeke M."/>
            <person name="Enke H."/>
            <person name="Niedermeyer T.H.J."/>
            <person name="Wilde S.B."/>
        </authorList>
    </citation>
    <scope>NUCLEOTIDE SEQUENCE [LARGE SCALE GENOMIC DNA]</scope>
    <source>
        <strain evidence="2">Thurmond2011</strain>
    </source>
</reference>
<accession>A0AAP5IHT5</accession>